<name>A0A2C5W8N9_9PEZI</name>
<proteinExistence type="predicted"/>
<reference evidence="1 2" key="2">
    <citation type="journal article" date="2013" name="IMA Fungus">
        <title>IMA Genome-F 1: Ceratocystis fimbriata: Draft nuclear genome sequence for the plant pathogen, Ceratocystis fimbriata.</title>
        <authorList>
            <person name="Wilken P.M."/>
            <person name="Steenkamp E.T."/>
            <person name="Wingfield M.J."/>
            <person name="de Beer Z.W."/>
            <person name="Wingfield B.D."/>
        </authorList>
    </citation>
    <scope>NUCLEOTIDE SEQUENCE [LARGE SCALE GENOMIC DNA]</scope>
    <source>
        <strain evidence="1 2">CBS 114723</strain>
    </source>
</reference>
<dbReference type="AlphaFoldDB" id="A0A2C5W8N9"/>
<organism evidence="1 2">
    <name type="scientific">Ceratocystis fimbriata CBS 114723</name>
    <dbReference type="NCBI Taxonomy" id="1035309"/>
    <lineage>
        <taxon>Eukaryota</taxon>
        <taxon>Fungi</taxon>
        <taxon>Dikarya</taxon>
        <taxon>Ascomycota</taxon>
        <taxon>Pezizomycotina</taxon>
        <taxon>Sordariomycetes</taxon>
        <taxon>Hypocreomycetidae</taxon>
        <taxon>Microascales</taxon>
        <taxon>Ceratocystidaceae</taxon>
        <taxon>Ceratocystis</taxon>
    </lineage>
</organism>
<accession>A0A2C5W8N9</accession>
<reference evidence="1 2" key="1">
    <citation type="journal article" date="2013" name="Fungal Biol.">
        <title>Analysis of microsatellite markers in the genome of the plant pathogen Ceratocystis fimbriata.</title>
        <authorList>
            <person name="Simpson M.C."/>
            <person name="Wilken P.M."/>
            <person name="Coetzee M.P."/>
            <person name="Wingfield M.J."/>
            <person name="Wingfield B.D."/>
        </authorList>
    </citation>
    <scope>NUCLEOTIDE SEQUENCE [LARGE SCALE GENOMIC DNA]</scope>
    <source>
        <strain evidence="1 2">CBS 114723</strain>
    </source>
</reference>
<comment type="caution">
    <text evidence="1">The sequence shown here is derived from an EMBL/GenBank/DDBJ whole genome shotgun (WGS) entry which is preliminary data.</text>
</comment>
<evidence type="ECO:0000313" key="2">
    <source>
        <dbReference type="Proteomes" id="UP000222788"/>
    </source>
</evidence>
<gene>
    <name evidence="1" type="ORF">CFIMG_006398RA</name>
</gene>
<evidence type="ECO:0000313" key="1">
    <source>
        <dbReference type="EMBL" id="PHH50039.1"/>
    </source>
</evidence>
<protein>
    <submittedName>
        <fullName evidence="1">Uncharacterized protein</fullName>
    </submittedName>
</protein>
<dbReference type="Proteomes" id="UP000222788">
    <property type="component" value="Unassembled WGS sequence"/>
</dbReference>
<sequence>MLPVDYGLRRYYHFQEIEACAKATLNALVSWIFTTAKFIVPSSFLAALTSSHGISMVVCIHAGSVGPSYAPQRRFTATVLPRMYLLKSRRGHQLGCLSKPVGVVINGEMTLTLCAIFAMPMWRACRIKTFSQTATASASESVYASSPPCSPGARTGSQTFHSSKQIVARGTVGGTLFSIRARSISAAVIWMARSADSGAVTLGKCWAEAV</sequence>
<keyword evidence="2" id="KW-1185">Reference proteome</keyword>
<dbReference type="EMBL" id="APWK03000153">
    <property type="protein sequence ID" value="PHH50039.1"/>
    <property type="molecule type" value="Genomic_DNA"/>
</dbReference>